<dbReference type="PROSITE" id="PS00028">
    <property type="entry name" value="ZINC_FINGER_C2H2_1"/>
    <property type="match status" value="8"/>
</dbReference>
<dbReference type="VEuPathDB" id="VectorBase:CSON009626"/>
<dbReference type="Gene3D" id="3.30.160.60">
    <property type="entry name" value="Classic Zinc Finger"/>
    <property type="match status" value="6"/>
</dbReference>
<evidence type="ECO:0000313" key="13">
    <source>
        <dbReference type="EMBL" id="SSX35310.1"/>
    </source>
</evidence>
<evidence type="ECO:0000256" key="4">
    <source>
        <dbReference type="ARBA" id="ARBA00022771"/>
    </source>
</evidence>
<gene>
    <name evidence="12" type="primary">CSON009626</name>
</gene>
<keyword evidence="7" id="KW-0238">DNA-binding</keyword>
<evidence type="ECO:0000313" key="12">
    <source>
        <dbReference type="EMBL" id="SSX15976.1"/>
    </source>
</evidence>
<feature type="domain" description="C2H2-type" evidence="11">
    <location>
        <begin position="725"/>
        <end position="752"/>
    </location>
</feature>
<feature type="domain" description="C2H2-type" evidence="11">
    <location>
        <begin position="540"/>
        <end position="568"/>
    </location>
</feature>
<feature type="domain" description="C2H2-type" evidence="11">
    <location>
        <begin position="694"/>
        <end position="722"/>
    </location>
</feature>
<keyword evidence="9" id="KW-0539">Nucleus</keyword>
<feature type="domain" description="C2H2-type" evidence="11">
    <location>
        <begin position="813"/>
        <end position="842"/>
    </location>
</feature>
<reference evidence="12" key="1">
    <citation type="submission" date="2018-04" db="EMBL/GenBank/DDBJ databases">
        <authorList>
            <person name="Go L.Y."/>
            <person name="Mitchell J.A."/>
        </authorList>
    </citation>
    <scope>NUCLEOTIDE SEQUENCE</scope>
    <source>
        <tissue evidence="12">Whole organism</tissue>
    </source>
</reference>
<accession>A0A336LDQ3</accession>
<evidence type="ECO:0000256" key="7">
    <source>
        <dbReference type="ARBA" id="ARBA00023125"/>
    </source>
</evidence>
<proteinExistence type="predicted"/>
<dbReference type="PROSITE" id="PS50157">
    <property type="entry name" value="ZINC_FINGER_C2H2_2"/>
    <property type="match status" value="9"/>
</dbReference>
<reference evidence="13" key="2">
    <citation type="submission" date="2018-07" db="EMBL/GenBank/DDBJ databases">
        <authorList>
            <person name="Quirk P.G."/>
            <person name="Krulwich T.A."/>
        </authorList>
    </citation>
    <scope>NUCLEOTIDE SEQUENCE</scope>
</reference>
<dbReference type="PANTHER" id="PTHR16515:SF49">
    <property type="entry name" value="GASTRULA ZINC FINGER PROTEIN XLCGF49.1-LIKE-RELATED"/>
    <property type="match status" value="1"/>
</dbReference>
<keyword evidence="8" id="KW-0804">Transcription</keyword>
<dbReference type="GO" id="GO:0010468">
    <property type="term" value="P:regulation of gene expression"/>
    <property type="evidence" value="ECO:0007669"/>
    <property type="project" value="TreeGrafter"/>
</dbReference>
<evidence type="ECO:0000259" key="11">
    <source>
        <dbReference type="PROSITE" id="PS50157"/>
    </source>
</evidence>
<organism evidence="12">
    <name type="scientific">Culicoides sonorensis</name>
    <name type="common">Biting midge</name>
    <dbReference type="NCBI Taxonomy" id="179676"/>
    <lineage>
        <taxon>Eukaryota</taxon>
        <taxon>Metazoa</taxon>
        <taxon>Ecdysozoa</taxon>
        <taxon>Arthropoda</taxon>
        <taxon>Hexapoda</taxon>
        <taxon>Insecta</taxon>
        <taxon>Pterygota</taxon>
        <taxon>Neoptera</taxon>
        <taxon>Endopterygota</taxon>
        <taxon>Diptera</taxon>
        <taxon>Nematocera</taxon>
        <taxon>Chironomoidea</taxon>
        <taxon>Ceratopogonidae</taxon>
        <taxon>Ceratopogoninae</taxon>
        <taxon>Culicoides</taxon>
        <taxon>Monoculicoides</taxon>
    </lineage>
</organism>
<dbReference type="SMART" id="SM00355">
    <property type="entry name" value="ZnF_C2H2"/>
    <property type="match status" value="10"/>
</dbReference>
<keyword evidence="4 10" id="KW-0863">Zinc-finger</keyword>
<dbReference type="AlphaFoldDB" id="A0A336LDQ3"/>
<keyword evidence="5" id="KW-0862">Zinc</keyword>
<feature type="domain" description="C2H2-type" evidence="11">
    <location>
        <begin position="667"/>
        <end position="689"/>
    </location>
</feature>
<keyword evidence="3" id="KW-0677">Repeat</keyword>
<feature type="domain" description="C2H2-type" evidence="11">
    <location>
        <begin position="787"/>
        <end position="814"/>
    </location>
</feature>
<evidence type="ECO:0000256" key="5">
    <source>
        <dbReference type="ARBA" id="ARBA00022833"/>
    </source>
</evidence>
<dbReference type="PANTHER" id="PTHR16515">
    <property type="entry name" value="PR DOMAIN ZINC FINGER PROTEIN"/>
    <property type="match status" value="1"/>
</dbReference>
<keyword evidence="6" id="KW-0805">Transcription regulation</keyword>
<dbReference type="InterPro" id="IPR050331">
    <property type="entry name" value="Zinc_finger"/>
</dbReference>
<evidence type="ECO:0000256" key="2">
    <source>
        <dbReference type="ARBA" id="ARBA00022723"/>
    </source>
</evidence>
<protein>
    <submittedName>
        <fullName evidence="12">CSON009626 protein</fullName>
    </submittedName>
</protein>
<dbReference type="InterPro" id="IPR036236">
    <property type="entry name" value="Znf_C2H2_sf"/>
</dbReference>
<dbReference type="EMBL" id="UFQS01003846">
    <property type="protein sequence ID" value="SSX15976.1"/>
    <property type="molecule type" value="Genomic_DNA"/>
</dbReference>
<evidence type="ECO:0000256" key="1">
    <source>
        <dbReference type="ARBA" id="ARBA00004123"/>
    </source>
</evidence>
<dbReference type="InterPro" id="IPR013087">
    <property type="entry name" value="Znf_C2H2_type"/>
</dbReference>
<evidence type="ECO:0000256" key="9">
    <source>
        <dbReference type="ARBA" id="ARBA00023242"/>
    </source>
</evidence>
<name>A0A336LDQ3_CULSO</name>
<dbReference type="SUPFAM" id="SSF57667">
    <property type="entry name" value="beta-beta-alpha zinc fingers"/>
    <property type="match status" value="5"/>
</dbReference>
<feature type="domain" description="C2H2-type" evidence="11">
    <location>
        <begin position="578"/>
        <end position="605"/>
    </location>
</feature>
<keyword evidence="2" id="KW-0479">Metal-binding</keyword>
<comment type="subcellular location">
    <subcellularLocation>
        <location evidence="1">Nucleus</location>
    </subcellularLocation>
</comment>
<dbReference type="GO" id="GO:0003677">
    <property type="term" value="F:DNA binding"/>
    <property type="evidence" value="ECO:0007669"/>
    <property type="project" value="UniProtKB-KW"/>
</dbReference>
<dbReference type="GO" id="GO:0008270">
    <property type="term" value="F:zinc ion binding"/>
    <property type="evidence" value="ECO:0007669"/>
    <property type="project" value="UniProtKB-KW"/>
</dbReference>
<evidence type="ECO:0000256" key="6">
    <source>
        <dbReference type="ARBA" id="ARBA00023015"/>
    </source>
</evidence>
<feature type="domain" description="C2H2-type" evidence="11">
    <location>
        <begin position="759"/>
        <end position="786"/>
    </location>
</feature>
<feature type="domain" description="C2H2-type" evidence="11">
    <location>
        <begin position="604"/>
        <end position="629"/>
    </location>
</feature>
<dbReference type="Pfam" id="PF00096">
    <property type="entry name" value="zf-C2H2"/>
    <property type="match status" value="2"/>
</dbReference>
<evidence type="ECO:0000256" key="10">
    <source>
        <dbReference type="PROSITE-ProRule" id="PRU00042"/>
    </source>
</evidence>
<evidence type="ECO:0000256" key="8">
    <source>
        <dbReference type="ARBA" id="ARBA00023163"/>
    </source>
</evidence>
<dbReference type="GO" id="GO:0005634">
    <property type="term" value="C:nucleus"/>
    <property type="evidence" value="ECO:0007669"/>
    <property type="project" value="UniProtKB-SubCell"/>
</dbReference>
<dbReference type="EMBL" id="UFQT01003846">
    <property type="protein sequence ID" value="SSX35310.1"/>
    <property type="molecule type" value="Genomic_DNA"/>
</dbReference>
<evidence type="ECO:0000256" key="3">
    <source>
        <dbReference type="ARBA" id="ARBA00022737"/>
    </source>
</evidence>
<sequence length="870" mass="100895">MEKKIFHKTPIIGELYVNGFINGVKLENVAFEKDKKLLENVFIHQLQVVNDLLVQNINNMSLDYLLQNRIRLNGPSQEIYGALTFQKLEIFGLNFIPTINGINSNSFVYLMYPETQMISGKKSIKNSLYINGPMHCMRLNNIELSETITSNAKLDLHENLKNLNVKKLIVHSGIVITEHIDNQPINSITQIRPKTLNNLLPNVPYLRNYIQSTSELLQSKPVTKRFLYLDYATDMEIVYKSDDIDSIQGHLQLIVDSNNECPEQLDIKVTNAGKIFIRKRTVEHLTLCADPRMQLNLKLAVKNCVFENNVLISWINANKTSEIQYNMHGQIKSKLYCFNVNDKQFVGFLKAENEHLHTFDIIYLTKGNQWSLKDVLDIQDATNAKIITTNSYTLLVVTSKKGVEFFNLNKLDEKFELLEIITGSYNLISDLVSVGDDKMIVLALKNSKSITIFKLIEDNKDGPEIQFFQNLRFEGRVKSLTAFAMNGESLIKEVHFDVTTIFNIEDEKKHPDKLFKCDFGETFKSQHTLRIHKNIHTNKFVCDICNKAFGNNTLIRKHKLLKHNENNQKQRENLKNTYTCSDCCKTFSAKVSLRLHKNTHTDKFRCNIKDCGKGFPNNSRLYLHLKSVHKIILSELETDKSEQKEILKKNKGKVKITEIKGIKEKFFICEICGRSYSSYPAYYIHKKNHEPANFECNNCGKKFHRKTILKKHLLTQHMQSETPEFSCTLCDKHFYNTYSLLSHQHVHQETNYQSNPKNFQCTTCLLTFNSKLALKSHETIHSVKRTYKCNFCSKDFSRKCYLAAHEITHTKPYLCGIKGCGSRFTNVETWNEHRKIHNTEDYNDFIQGDYEILVEATTDKSEDDNYYFIQ</sequence>